<reference evidence="2" key="1">
    <citation type="submission" date="2017-03" db="EMBL/GenBank/DDBJ databases">
        <title>Phytopthora megakarya and P. palmivora, two closely related causual agents of cacao black pod achieved similar genome size and gene model numbers by different mechanisms.</title>
        <authorList>
            <person name="Ali S."/>
            <person name="Shao J."/>
            <person name="Larry D.J."/>
            <person name="Kronmiller B."/>
            <person name="Shen D."/>
            <person name="Strem M.D."/>
            <person name="Melnick R.L."/>
            <person name="Guiltinan M.J."/>
            <person name="Tyler B.M."/>
            <person name="Meinhardt L.W."/>
            <person name="Bailey B.A."/>
        </authorList>
    </citation>
    <scope>NUCLEOTIDE SEQUENCE [LARGE SCALE GENOMIC DNA]</scope>
    <source>
        <strain evidence="2">zdho120</strain>
    </source>
</reference>
<sequence length="185" mass="20452">MNLGRQISSFEFSLQPGRCITTNAIIVRIASISLRLWECSTEEEGRPRTLPVETLLEPTYLQFPLEVLDCAPMTNDWIKELRTLEAVQSWRNCWVDAPAEHPFNTTYAPCNPEVSLFVPRTMSHAHVISSIVVHPSLNPSVLTAPWVRENLEEQFCGTTDAAGAGMALSNTSAGLATEDPLADIV</sequence>
<proteinExistence type="predicted"/>
<dbReference type="Proteomes" id="UP000198211">
    <property type="component" value="Unassembled WGS sequence"/>
</dbReference>
<dbReference type="OrthoDB" id="113059at2759"/>
<protein>
    <submittedName>
        <fullName evidence="1">Uncharacterized protein</fullName>
    </submittedName>
</protein>
<keyword evidence="2" id="KW-1185">Reference proteome</keyword>
<organism evidence="1 2">
    <name type="scientific">Phytophthora megakarya</name>
    <dbReference type="NCBI Taxonomy" id="4795"/>
    <lineage>
        <taxon>Eukaryota</taxon>
        <taxon>Sar</taxon>
        <taxon>Stramenopiles</taxon>
        <taxon>Oomycota</taxon>
        <taxon>Peronosporomycetes</taxon>
        <taxon>Peronosporales</taxon>
        <taxon>Peronosporaceae</taxon>
        <taxon>Phytophthora</taxon>
    </lineage>
</organism>
<gene>
    <name evidence="1" type="ORF">PHMEG_00010281</name>
</gene>
<name>A0A225WF24_9STRA</name>
<dbReference type="AlphaFoldDB" id="A0A225WF24"/>
<comment type="caution">
    <text evidence="1">The sequence shown here is derived from an EMBL/GenBank/DDBJ whole genome shotgun (WGS) entry which is preliminary data.</text>
</comment>
<accession>A0A225WF24</accession>
<evidence type="ECO:0000313" key="2">
    <source>
        <dbReference type="Proteomes" id="UP000198211"/>
    </source>
</evidence>
<dbReference type="EMBL" id="NBNE01001015">
    <property type="protein sequence ID" value="OWZ15984.1"/>
    <property type="molecule type" value="Genomic_DNA"/>
</dbReference>
<evidence type="ECO:0000313" key="1">
    <source>
        <dbReference type="EMBL" id="OWZ15984.1"/>
    </source>
</evidence>